<proteinExistence type="predicted"/>
<evidence type="ECO:0000313" key="1">
    <source>
        <dbReference type="EMBL" id="CAG6490005.1"/>
    </source>
</evidence>
<dbReference type="AlphaFoldDB" id="A0A8D8G0K3"/>
<organism evidence="1">
    <name type="scientific">Culex pipiens</name>
    <name type="common">House mosquito</name>
    <dbReference type="NCBI Taxonomy" id="7175"/>
    <lineage>
        <taxon>Eukaryota</taxon>
        <taxon>Metazoa</taxon>
        <taxon>Ecdysozoa</taxon>
        <taxon>Arthropoda</taxon>
        <taxon>Hexapoda</taxon>
        <taxon>Insecta</taxon>
        <taxon>Pterygota</taxon>
        <taxon>Neoptera</taxon>
        <taxon>Endopterygota</taxon>
        <taxon>Diptera</taxon>
        <taxon>Nematocera</taxon>
        <taxon>Culicoidea</taxon>
        <taxon>Culicidae</taxon>
        <taxon>Culicinae</taxon>
        <taxon>Culicini</taxon>
        <taxon>Culex</taxon>
        <taxon>Culex</taxon>
    </lineage>
</organism>
<name>A0A8D8G0K3_CULPI</name>
<sequence length="171" mass="19006">MPTVLPTEWTKTGRCKNTGFLSGVRTSGTLYIGLPPSGGSPSQALAMFSFTSSTVLLASLRRFDDFLQVLDQLQLQLLFLLLVNYTRFCGQFRCFCETCYRSRRVKKLTMSCSTGEPLGTGECKMKFAQLQSPGRTDRISARLLLLTSFSFGAVIFSELAITEHSFAQIQD</sequence>
<dbReference type="EMBL" id="HBUE01113902">
    <property type="protein sequence ID" value="CAG6490005.1"/>
    <property type="molecule type" value="Transcribed_RNA"/>
</dbReference>
<reference evidence="1" key="1">
    <citation type="submission" date="2021-05" db="EMBL/GenBank/DDBJ databases">
        <authorList>
            <person name="Alioto T."/>
            <person name="Alioto T."/>
            <person name="Gomez Garrido J."/>
        </authorList>
    </citation>
    <scope>NUCLEOTIDE SEQUENCE</scope>
</reference>
<protein>
    <submittedName>
        <fullName evidence="1">(northern house mosquito) hypothetical protein</fullName>
    </submittedName>
</protein>
<accession>A0A8D8G0K3</accession>